<organism evidence="1 2">
    <name type="scientific">Smallanthus sonchifolius</name>
    <dbReference type="NCBI Taxonomy" id="185202"/>
    <lineage>
        <taxon>Eukaryota</taxon>
        <taxon>Viridiplantae</taxon>
        <taxon>Streptophyta</taxon>
        <taxon>Embryophyta</taxon>
        <taxon>Tracheophyta</taxon>
        <taxon>Spermatophyta</taxon>
        <taxon>Magnoliopsida</taxon>
        <taxon>eudicotyledons</taxon>
        <taxon>Gunneridae</taxon>
        <taxon>Pentapetalae</taxon>
        <taxon>asterids</taxon>
        <taxon>campanulids</taxon>
        <taxon>Asterales</taxon>
        <taxon>Asteraceae</taxon>
        <taxon>Asteroideae</taxon>
        <taxon>Heliantheae alliance</taxon>
        <taxon>Millerieae</taxon>
        <taxon>Smallanthus</taxon>
    </lineage>
</organism>
<dbReference type="EMBL" id="CM042027">
    <property type="protein sequence ID" value="KAI3802645.1"/>
    <property type="molecule type" value="Genomic_DNA"/>
</dbReference>
<sequence length="179" mass="21081">MEHKSCLSWLLIMTMITIFLIPQSRAVCIEEEQKALLEIKTSLINLYGYEVDVMVLPTWVDHGECCDWERVKCNRTTGHVTTLLLKNLKGNLEDNIRIDFKDPTENLWPLNISIFLQFEELGRLDLSWNYLDNFVLNTDVETLLSLKKLEILDLISKLTMRSFLLCIMWFNIFFDMLVK</sequence>
<dbReference type="Proteomes" id="UP001056120">
    <property type="component" value="Linkage Group LG10"/>
</dbReference>
<comment type="caution">
    <text evidence="1">The sequence shown here is derived from an EMBL/GenBank/DDBJ whole genome shotgun (WGS) entry which is preliminary data.</text>
</comment>
<name>A0ACB9I578_9ASTR</name>
<protein>
    <submittedName>
        <fullName evidence="1">Uncharacterized protein</fullName>
    </submittedName>
</protein>
<accession>A0ACB9I578</accession>
<proteinExistence type="predicted"/>
<gene>
    <name evidence="1" type="ORF">L1987_30785</name>
</gene>
<reference evidence="1 2" key="2">
    <citation type="journal article" date="2022" name="Mol. Ecol. Resour.">
        <title>The genomes of chicory, endive, great burdock and yacon provide insights into Asteraceae paleo-polyploidization history and plant inulin production.</title>
        <authorList>
            <person name="Fan W."/>
            <person name="Wang S."/>
            <person name="Wang H."/>
            <person name="Wang A."/>
            <person name="Jiang F."/>
            <person name="Liu H."/>
            <person name="Zhao H."/>
            <person name="Xu D."/>
            <person name="Zhang Y."/>
        </authorList>
    </citation>
    <scope>NUCLEOTIDE SEQUENCE [LARGE SCALE GENOMIC DNA]</scope>
    <source>
        <strain evidence="2">cv. Yunnan</strain>
        <tissue evidence="1">Leaves</tissue>
    </source>
</reference>
<keyword evidence="2" id="KW-1185">Reference proteome</keyword>
<evidence type="ECO:0000313" key="1">
    <source>
        <dbReference type="EMBL" id="KAI3802645.1"/>
    </source>
</evidence>
<reference evidence="2" key="1">
    <citation type="journal article" date="2022" name="Mol. Ecol. Resour.">
        <title>The genomes of chicory, endive, great burdock and yacon provide insights into Asteraceae palaeo-polyploidization history and plant inulin production.</title>
        <authorList>
            <person name="Fan W."/>
            <person name="Wang S."/>
            <person name="Wang H."/>
            <person name="Wang A."/>
            <person name="Jiang F."/>
            <person name="Liu H."/>
            <person name="Zhao H."/>
            <person name="Xu D."/>
            <person name="Zhang Y."/>
        </authorList>
    </citation>
    <scope>NUCLEOTIDE SEQUENCE [LARGE SCALE GENOMIC DNA]</scope>
    <source>
        <strain evidence="2">cv. Yunnan</strain>
    </source>
</reference>
<evidence type="ECO:0000313" key="2">
    <source>
        <dbReference type="Proteomes" id="UP001056120"/>
    </source>
</evidence>